<keyword evidence="3" id="KW-1185">Reference proteome</keyword>
<keyword evidence="1" id="KW-0812">Transmembrane</keyword>
<evidence type="ECO:0000313" key="3">
    <source>
        <dbReference type="Proteomes" id="UP001222027"/>
    </source>
</evidence>
<evidence type="ECO:0000256" key="1">
    <source>
        <dbReference type="SAM" id="Phobius"/>
    </source>
</evidence>
<accession>A0AAV8RQG8</accession>
<dbReference type="Proteomes" id="UP001222027">
    <property type="component" value="Unassembled WGS sequence"/>
</dbReference>
<keyword evidence="1" id="KW-1133">Transmembrane helix</keyword>
<comment type="caution">
    <text evidence="2">The sequence shown here is derived from an EMBL/GenBank/DDBJ whole genome shotgun (WGS) entry which is preliminary data.</text>
</comment>
<protein>
    <submittedName>
        <fullName evidence="2">Uncharacterized protein</fullName>
    </submittedName>
</protein>
<organism evidence="2 3">
    <name type="scientific">Ensete ventricosum</name>
    <name type="common">Abyssinian banana</name>
    <name type="synonym">Musa ensete</name>
    <dbReference type="NCBI Taxonomy" id="4639"/>
    <lineage>
        <taxon>Eukaryota</taxon>
        <taxon>Viridiplantae</taxon>
        <taxon>Streptophyta</taxon>
        <taxon>Embryophyta</taxon>
        <taxon>Tracheophyta</taxon>
        <taxon>Spermatophyta</taxon>
        <taxon>Magnoliopsida</taxon>
        <taxon>Liliopsida</taxon>
        <taxon>Zingiberales</taxon>
        <taxon>Musaceae</taxon>
        <taxon>Ensete</taxon>
    </lineage>
</organism>
<evidence type="ECO:0000313" key="2">
    <source>
        <dbReference type="EMBL" id="KAJ8505943.1"/>
    </source>
</evidence>
<dbReference type="AlphaFoldDB" id="A0AAV8RQG8"/>
<keyword evidence="1" id="KW-0472">Membrane</keyword>
<proteinExistence type="predicted"/>
<reference evidence="2 3" key="1">
    <citation type="submission" date="2022-12" db="EMBL/GenBank/DDBJ databases">
        <title>Chromosome-scale assembly of the Ensete ventricosum genome.</title>
        <authorList>
            <person name="Dussert Y."/>
            <person name="Stocks J."/>
            <person name="Wendawek A."/>
            <person name="Woldeyes F."/>
            <person name="Nichols R.A."/>
            <person name="Borrell J.S."/>
        </authorList>
    </citation>
    <scope>NUCLEOTIDE SEQUENCE [LARGE SCALE GENOMIC DNA]</scope>
    <source>
        <strain evidence="3">cv. Maze</strain>
        <tissue evidence="2">Seeds</tissue>
    </source>
</reference>
<feature type="transmembrane region" description="Helical" evidence="1">
    <location>
        <begin position="20"/>
        <end position="46"/>
    </location>
</feature>
<gene>
    <name evidence="2" type="ORF">OPV22_006829</name>
</gene>
<name>A0AAV8RQG8_ENSVE</name>
<sequence length="101" mass="11599">MIVFEGVMVKSLLGLVDGSIYFTFHNYLLFCLFSMTVYLSVGLYIFMKDSNRLGLGLGLNRYKPLESELVTRDILPDLFLIWSTRLMIQKGIAHFCRILAP</sequence>
<dbReference type="EMBL" id="JAQQAF010000002">
    <property type="protein sequence ID" value="KAJ8505943.1"/>
    <property type="molecule type" value="Genomic_DNA"/>
</dbReference>